<name>A0A7N2LHU2_QUELO</name>
<evidence type="ECO:0000313" key="2">
    <source>
        <dbReference type="EnsemblPlants" id="QL04p057862:mrna"/>
    </source>
</evidence>
<reference evidence="2 3" key="1">
    <citation type="journal article" date="2016" name="G3 (Bethesda)">
        <title>First Draft Assembly and Annotation of the Genome of a California Endemic Oak Quercus lobata Nee (Fagaceae).</title>
        <authorList>
            <person name="Sork V.L."/>
            <person name="Fitz-Gibbon S.T."/>
            <person name="Puiu D."/>
            <person name="Crepeau M."/>
            <person name="Gugger P.F."/>
            <person name="Sherman R."/>
            <person name="Stevens K."/>
            <person name="Langley C.H."/>
            <person name="Pellegrini M."/>
            <person name="Salzberg S.L."/>
        </authorList>
    </citation>
    <scope>NUCLEOTIDE SEQUENCE [LARGE SCALE GENOMIC DNA]</scope>
    <source>
        <strain evidence="2 3">cv. SW786</strain>
    </source>
</reference>
<keyword evidence="1" id="KW-1133">Transmembrane helix</keyword>
<keyword evidence="1" id="KW-0472">Membrane</keyword>
<protein>
    <submittedName>
        <fullName evidence="2">Uncharacterized protein</fullName>
    </submittedName>
</protein>
<keyword evidence="1" id="KW-0812">Transmembrane</keyword>
<keyword evidence="3" id="KW-1185">Reference proteome</keyword>
<sequence length="153" mass="17563">MRARVLFSLSPTIQVWIPSNASNSSLSLFVMRLDSISYLLLYLLIIVAGNLLIILLWVVVASRQSDLAALLELMKAIVKDPSGQVYFSDSKKPSQDLQSDLWIFGVQARVFDTWVLRWLLTATKATCFTLECFDRDENHREKVEQWVLRAQKK</sequence>
<organism evidence="2 3">
    <name type="scientific">Quercus lobata</name>
    <name type="common">Valley oak</name>
    <dbReference type="NCBI Taxonomy" id="97700"/>
    <lineage>
        <taxon>Eukaryota</taxon>
        <taxon>Viridiplantae</taxon>
        <taxon>Streptophyta</taxon>
        <taxon>Embryophyta</taxon>
        <taxon>Tracheophyta</taxon>
        <taxon>Spermatophyta</taxon>
        <taxon>Magnoliopsida</taxon>
        <taxon>eudicotyledons</taxon>
        <taxon>Gunneridae</taxon>
        <taxon>Pentapetalae</taxon>
        <taxon>rosids</taxon>
        <taxon>fabids</taxon>
        <taxon>Fagales</taxon>
        <taxon>Fagaceae</taxon>
        <taxon>Quercus</taxon>
    </lineage>
</organism>
<accession>A0A7N2LHU2</accession>
<evidence type="ECO:0000256" key="1">
    <source>
        <dbReference type="SAM" id="Phobius"/>
    </source>
</evidence>
<reference evidence="2" key="2">
    <citation type="submission" date="2021-01" db="UniProtKB">
        <authorList>
            <consortium name="EnsemblPlants"/>
        </authorList>
    </citation>
    <scope>IDENTIFICATION</scope>
</reference>
<dbReference type="EMBL" id="LRBV02000004">
    <property type="status" value="NOT_ANNOTATED_CDS"/>
    <property type="molecule type" value="Genomic_DNA"/>
</dbReference>
<dbReference type="InParanoid" id="A0A7N2LHU2"/>
<dbReference type="Gramene" id="QL04p057862:mrna">
    <property type="protein sequence ID" value="QL04p057862:mrna"/>
    <property type="gene ID" value="QL04p057862"/>
</dbReference>
<dbReference type="EnsemblPlants" id="QL04p057862:mrna">
    <property type="protein sequence ID" value="QL04p057862:mrna"/>
    <property type="gene ID" value="QL04p057862"/>
</dbReference>
<evidence type="ECO:0000313" key="3">
    <source>
        <dbReference type="Proteomes" id="UP000594261"/>
    </source>
</evidence>
<dbReference type="Proteomes" id="UP000594261">
    <property type="component" value="Chromosome 4"/>
</dbReference>
<proteinExistence type="predicted"/>
<dbReference type="AlphaFoldDB" id="A0A7N2LHU2"/>
<feature type="transmembrane region" description="Helical" evidence="1">
    <location>
        <begin position="37"/>
        <end position="60"/>
    </location>
</feature>